<dbReference type="InterPro" id="IPR036188">
    <property type="entry name" value="FAD/NAD-bd_sf"/>
</dbReference>
<dbReference type="RefSeq" id="WP_020517679.1">
    <property type="nucleotide sequence ID" value="NZ_JBIAZU010000006.1"/>
</dbReference>
<dbReference type="PANTHER" id="PTHR10668:SF105">
    <property type="entry name" value="DEHYDROGENASE-RELATED"/>
    <property type="match status" value="1"/>
</dbReference>
<gene>
    <name evidence="5" type="ORF">ACFY35_34925</name>
</gene>
<accession>A0ABW6WNN9</accession>
<dbReference type="PRINTS" id="PR00411">
    <property type="entry name" value="PNDRDTASEI"/>
</dbReference>
<evidence type="ECO:0000313" key="6">
    <source>
        <dbReference type="Proteomes" id="UP001602245"/>
    </source>
</evidence>
<evidence type="ECO:0000256" key="2">
    <source>
        <dbReference type="ARBA" id="ARBA00038825"/>
    </source>
</evidence>
<evidence type="ECO:0000256" key="1">
    <source>
        <dbReference type="ARBA" id="ARBA00037217"/>
    </source>
</evidence>
<name>A0ABW6WNN9_9ACTN</name>
<comment type="subunit">
    <text evidence="2">Interacts with COX5B; this interaction may contribute to localize PYROXD2 to the inner face of the inner mitochondrial membrane.</text>
</comment>
<sequence length="526" mass="55817">MDVADAIVVGAGHNGLVAANLLADAGWSVRVLEATSQPGGAVRSGFVTSPGYLSDLFSSFYPLGFASPVLRRLDLGIEWRHAPDVFTHLLPDGRAATVNRDLDVTMASMEQFADGDGERWRDAYAEWSRISEPLLDAILTPFPPVTAGLGLLGRLRVGGALRLGRRLMLSARQLGSELFRGEGATLALAGCALHTDLSPDDAAGGIYGWLLAMLGQQTGWPVPAGGAQRITDALVTRLTARGGEIVYDAPVDRILIARGRAMGVRDRGGRDFAARRAVLADVPAPALFLDLVGERWLPPRMVSDLSHFRWDGATLKIDWAVRGRIPWRNPAAAGAGTIHLNADLNGLTRFSARIATGEVPPDPFLLLGQMTTADPGHSPPGTESAWAYTHLPRRDHWEPDEIAAHVERMESVVETYAPGFGELIVGRHVLSPADLERENPSLAGGALGGGTSAAYQQLFLRPIPGLGRADTPIDRLYLASSSAHPGGGVHGAPGANAARAALAREASLTGDLYRGAVAAAQRAIYR</sequence>
<dbReference type="EMBL" id="JBIAZU010000006">
    <property type="protein sequence ID" value="MFF5294663.1"/>
    <property type="molecule type" value="Genomic_DNA"/>
</dbReference>
<dbReference type="Gene3D" id="3.50.50.60">
    <property type="entry name" value="FAD/NAD(P)-binding domain"/>
    <property type="match status" value="2"/>
</dbReference>
<dbReference type="SUPFAM" id="SSF51905">
    <property type="entry name" value="FAD/NAD(P)-binding domain"/>
    <property type="match status" value="1"/>
</dbReference>
<comment type="function">
    <text evidence="1">Probable oxidoreductase that may play a role as regulator of mitochondrial function.</text>
</comment>
<dbReference type="InterPro" id="IPR002937">
    <property type="entry name" value="Amino_oxidase"/>
</dbReference>
<feature type="domain" description="Amine oxidase" evidence="4">
    <location>
        <begin position="15"/>
        <end position="492"/>
    </location>
</feature>
<reference evidence="5 6" key="1">
    <citation type="submission" date="2024-10" db="EMBL/GenBank/DDBJ databases">
        <title>The Natural Products Discovery Center: Release of the First 8490 Sequenced Strains for Exploring Actinobacteria Biosynthetic Diversity.</title>
        <authorList>
            <person name="Kalkreuter E."/>
            <person name="Kautsar S.A."/>
            <person name="Yang D."/>
            <person name="Bader C.D."/>
            <person name="Teijaro C.N."/>
            <person name="Fluegel L."/>
            <person name="Davis C.M."/>
            <person name="Simpson J.R."/>
            <person name="Lauterbach L."/>
            <person name="Steele A.D."/>
            <person name="Gui C."/>
            <person name="Meng S."/>
            <person name="Li G."/>
            <person name="Viehrig K."/>
            <person name="Ye F."/>
            <person name="Su P."/>
            <person name="Kiefer A.F."/>
            <person name="Nichols A."/>
            <person name="Cepeda A.J."/>
            <person name="Yan W."/>
            <person name="Fan B."/>
            <person name="Jiang Y."/>
            <person name="Adhikari A."/>
            <person name="Zheng C.-J."/>
            <person name="Schuster L."/>
            <person name="Cowan T.M."/>
            <person name="Smanski M.J."/>
            <person name="Chevrette M.G."/>
            <person name="De Carvalho L.P.S."/>
            <person name="Shen B."/>
        </authorList>
    </citation>
    <scope>NUCLEOTIDE SEQUENCE [LARGE SCALE GENOMIC DNA]</scope>
    <source>
        <strain evidence="5 6">NPDC000087</strain>
    </source>
</reference>
<evidence type="ECO:0000313" key="5">
    <source>
        <dbReference type="EMBL" id="MFF5294663.1"/>
    </source>
</evidence>
<proteinExistence type="predicted"/>
<dbReference type="PANTHER" id="PTHR10668">
    <property type="entry name" value="PHYTOENE DEHYDROGENASE"/>
    <property type="match status" value="1"/>
</dbReference>
<protein>
    <recommendedName>
        <fullName evidence="3">Pyridine nucleotide-disulfide oxidoreductase domain-containing protein 2</fullName>
    </recommendedName>
</protein>
<keyword evidence="6" id="KW-1185">Reference proteome</keyword>
<comment type="caution">
    <text evidence="5">The sequence shown here is derived from an EMBL/GenBank/DDBJ whole genome shotgun (WGS) entry which is preliminary data.</text>
</comment>
<evidence type="ECO:0000259" key="4">
    <source>
        <dbReference type="Pfam" id="PF01593"/>
    </source>
</evidence>
<dbReference type="Pfam" id="PF01593">
    <property type="entry name" value="Amino_oxidase"/>
    <property type="match status" value="1"/>
</dbReference>
<evidence type="ECO:0000256" key="3">
    <source>
        <dbReference type="ARBA" id="ARBA00040298"/>
    </source>
</evidence>
<dbReference type="Proteomes" id="UP001602245">
    <property type="component" value="Unassembled WGS sequence"/>
</dbReference>
<organism evidence="5 6">
    <name type="scientific">Paractinoplanes globisporus</name>
    <dbReference type="NCBI Taxonomy" id="113565"/>
    <lineage>
        <taxon>Bacteria</taxon>
        <taxon>Bacillati</taxon>
        <taxon>Actinomycetota</taxon>
        <taxon>Actinomycetes</taxon>
        <taxon>Micromonosporales</taxon>
        <taxon>Micromonosporaceae</taxon>
        <taxon>Paractinoplanes</taxon>
    </lineage>
</organism>